<keyword evidence="2" id="KW-1185">Reference proteome</keyword>
<dbReference type="Proteomes" id="UP000005387">
    <property type="component" value="Unassembled WGS sequence"/>
</dbReference>
<evidence type="ECO:0008006" key="3">
    <source>
        <dbReference type="Google" id="ProtNLM"/>
    </source>
</evidence>
<protein>
    <recommendedName>
        <fullName evidence="3">Butirosin biosynthesis protein H N-terminal domain-containing protein</fullName>
    </recommendedName>
</protein>
<dbReference type="AlphaFoldDB" id="E0I859"/>
<evidence type="ECO:0000313" key="2">
    <source>
        <dbReference type="Proteomes" id="UP000005387"/>
    </source>
</evidence>
<accession>E0I859</accession>
<name>E0I859_9BACL</name>
<sequence>MLMRKKLPMIIPEITSFQHHTAILSIIGDGDHVQEWKFANFIQLFALMYDHSETEKNIPFMDFYSTSYIVKSTPWVTNQSFSRHALDQTDIIEFVIDCINQNKYVYMVVECQHIAAHQHPDASFSHPLIIHGYDRDLQTFHIADFFNSAFSFKEASFDEVRTAYHAFVKGSFWWEGAQVLQVNDTPSKVSIDRSEYKSLLSDYLNSTTLAPYALNYGIDIVHHTKTVPTIYHSIFGMSIYDELIANFRGRGPVDYTVLPVMTDHKLNLFNFIEYLKAKGVLPSDYPDYCEIVTKTKAARNTFLKSVLRGDNRYYEQIADNLSEIRELERRAITDLIQAI</sequence>
<organism evidence="1 2">
    <name type="scientific">Paenibacillus curdlanolyticus YK9</name>
    <dbReference type="NCBI Taxonomy" id="717606"/>
    <lineage>
        <taxon>Bacteria</taxon>
        <taxon>Bacillati</taxon>
        <taxon>Bacillota</taxon>
        <taxon>Bacilli</taxon>
        <taxon>Bacillales</taxon>
        <taxon>Paenibacillaceae</taxon>
        <taxon>Paenibacillus</taxon>
    </lineage>
</organism>
<reference evidence="1 2" key="1">
    <citation type="submission" date="2010-07" db="EMBL/GenBank/DDBJ databases">
        <title>The draft genome of Paenibacillus curdlanolyticus YK9.</title>
        <authorList>
            <consortium name="US DOE Joint Genome Institute (JGI-PGF)"/>
            <person name="Lucas S."/>
            <person name="Copeland A."/>
            <person name="Lapidus A."/>
            <person name="Cheng J.-F."/>
            <person name="Bruce D."/>
            <person name="Goodwin L."/>
            <person name="Pitluck S."/>
            <person name="Land M.L."/>
            <person name="Hauser L."/>
            <person name="Chang Y.-J."/>
            <person name="Jeffries C."/>
            <person name="Anderson I.J."/>
            <person name="Johnson E."/>
            <person name="Loganathan U."/>
            <person name="Mulhopadhyay B."/>
            <person name="Kyrpides N."/>
            <person name="Woyke T.J."/>
        </authorList>
    </citation>
    <scope>NUCLEOTIDE SEQUENCE [LARGE SCALE GENOMIC DNA]</scope>
    <source>
        <strain evidence="1 2">YK9</strain>
    </source>
</reference>
<dbReference type="EMBL" id="AEDD01000004">
    <property type="protein sequence ID" value="EFM11364.1"/>
    <property type="molecule type" value="Genomic_DNA"/>
</dbReference>
<dbReference type="STRING" id="717606.PaecuDRAFT_1810"/>
<proteinExistence type="predicted"/>
<gene>
    <name evidence="1" type="ORF">PaecuDRAFT_1810</name>
</gene>
<evidence type="ECO:0000313" key="1">
    <source>
        <dbReference type="EMBL" id="EFM11364.1"/>
    </source>
</evidence>